<dbReference type="InterPro" id="IPR000210">
    <property type="entry name" value="BTB/POZ_dom"/>
</dbReference>
<dbReference type="Pfam" id="PF00651">
    <property type="entry name" value="BTB"/>
    <property type="match status" value="1"/>
</dbReference>
<accession>A0AAD4QGK7</accession>
<sequence>SKVEQQIYKVHRYFLVRESEFFQDLFSLPQGESATVEGADDEHPIYVPGTPTNEFENLLRFFYFGMHDDYKPTVADWISMLSISTRLNFPKVRERAIKEITARMEEIDPFDLIGIAVKYDVQQWLKPAYRRIVTRTNLITHEEAKKIPFPMAVMLMRSRE</sequence>
<gene>
    <name evidence="2" type="ORF">EDB92DRAFT_1783929</name>
</gene>
<reference evidence="2" key="1">
    <citation type="submission" date="2022-01" db="EMBL/GenBank/DDBJ databases">
        <title>Comparative genomics reveals a dynamic genome evolution in the ectomycorrhizal milk-cap (Lactarius) mushrooms.</title>
        <authorList>
            <consortium name="DOE Joint Genome Institute"/>
            <person name="Lebreton A."/>
            <person name="Tang N."/>
            <person name="Kuo A."/>
            <person name="LaButti K."/>
            <person name="Drula E."/>
            <person name="Barry K."/>
            <person name="Clum A."/>
            <person name="Lipzen A."/>
            <person name="Mousain D."/>
            <person name="Ng V."/>
            <person name="Wang R."/>
            <person name="Wang X."/>
            <person name="Dai Y."/>
            <person name="Henrissat B."/>
            <person name="Grigoriev I.V."/>
            <person name="Guerin-Laguette A."/>
            <person name="Yu F."/>
            <person name="Martin F.M."/>
        </authorList>
    </citation>
    <scope>NUCLEOTIDE SEQUENCE</scope>
    <source>
        <strain evidence="2">QP</strain>
    </source>
</reference>
<dbReference type="AlphaFoldDB" id="A0AAD4QGK7"/>
<dbReference type="CDD" id="cd18186">
    <property type="entry name" value="BTB_POZ_ZBTB_KLHL-like"/>
    <property type="match status" value="1"/>
</dbReference>
<dbReference type="SUPFAM" id="SSF54695">
    <property type="entry name" value="POZ domain"/>
    <property type="match status" value="1"/>
</dbReference>
<organism evidence="2 3">
    <name type="scientific">Lactarius akahatsu</name>
    <dbReference type="NCBI Taxonomy" id="416441"/>
    <lineage>
        <taxon>Eukaryota</taxon>
        <taxon>Fungi</taxon>
        <taxon>Dikarya</taxon>
        <taxon>Basidiomycota</taxon>
        <taxon>Agaricomycotina</taxon>
        <taxon>Agaricomycetes</taxon>
        <taxon>Russulales</taxon>
        <taxon>Russulaceae</taxon>
        <taxon>Lactarius</taxon>
    </lineage>
</organism>
<evidence type="ECO:0000313" key="2">
    <source>
        <dbReference type="EMBL" id="KAH8997940.1"/>
    </source>
</evidence>
<dbReference type="Gene3D" id="3.30.710.10">
    <property type="entry name" value="Potassium Channel Kv1.1, Chain A"/>
    <property type="match status" value="1"/>
</dbReference>
<feature type="non-terminal residue" evidence="2">
    <location>
        <position position="160"/>
    </location>
</feature>
<dbReference type="InterPro" id="IPR011333">
    <property type="entry name" value="SKP1/BTB/POZ_sf"/>
</dbReference>
<protein>
    <recommendedName>
        <fullName evidence="1">BTB domain-containing protein</fullName>
    </recommendedName>
</protein>
<dbReference type="PROSITE" id="PS50097">
    <property type="entry name" value="BTB"/>
    <property type="match status" value="1"/>
</dbReference>
<dbReference type="Proteomes" id="UP001201163">
    <property type="component" value="Unassembled WGS sequence"/>
</dbReference>
<keyword evidence="3" id="KW-1185">Reference proteome</keyword>
<evidence type="ECO:0000313" key="3">
    <source>
        <dbReference type="Proteomes" id="UP001201163"/>
    </source>
</evidence>
<feature type="non-terminal residue" evidence="2">
    <location>
        <position position="1"/>
    </location>
</feature>
<comment type="caution">
    <text evidence="2">The sequence shown here is derived from an EMBL/GenBank/DDBJ whole genome shotgun (WGS) entry which is preliminary data.</text>
</comment>
<dbReference type="EMBL" id="JAKELL010000006">
    <property type="protein sequence ID" value="KAH8997940.1"/>
    <property type="molecule type" value="Genomic_DNA"/>
</dbReference>
<proteinExistence type="predicted"/>
<evidence type="ECO:0000259" key="1">
    <source>
        <dbReference type="PROSITE" id="PS50097"/>
    </source>
</evidence>
<name>A0AAD4QGK7_9AGAM</name>
<feature type="domain" description="BTB" evidence="1">
    <location>
        <begin position="1"/>
        <end position="65"/>
    </location>
</feature>